<organism evidence="2 3">
    <name type="scientific">Prosthecochloris ethylica</name>
    <dbReference type="NCBI Taxonomy" id="2743976"/>
    <lineage>
        <taxon>Bacteria</taxon>
        <taxon>Pseudomonadati</taxon>
        <taxon>Chlorobiota</taxon>
        <taxon>Chlorobiia</taxon>
        <taxon>Chlorobiales</taxon>
        <taxon>Chlorobiaceae</taxon>
        <taxon>Prosthecochloris</taxon>
    </lineage>
</organism>
<name>A0ABR9XSE8_9CHLB</name>
<dbReference type="EMBL" id="JADGII010000008">
    <property type="protein sequence ID" value="MBF0636802.1"/>
    <property type="molecule type" value="Genomic_DNA"/>
</dbReference>
<reference evidence="2 3" key="1">
    <citation type="journal article" date="2020" name="Microorganisms">
        <title>Simultaneous Genome Sequencing of Prosthecochloris ethylica and Desulfuromonas acetoxidans within a Syntrophic Mixture Reveals Unique Pili and Protein Interactions.</title>
        <authorList>
            <person name="Kyndt J.A."/>
            <person name="Van Beeumen J.J."/>
            <person name="Meyer T.E."/>
        </authorList>
    </citation>
    <scope>NUCLEOTIDE SEQUENCE [LARGE SCALE GENOMIC DNA]</scope>
    <source>
        <strain evidence="2 3">N3</strain>
    </source>
</reference>
<dbReference type="Proteomes" id="UP000619838">
    <property type="component" value="Unassembled WGS sequence"/>
</dbReference>
<evidence type="ECO:0000313" key="2">
    <source>
        <dbReference type="EMBL" id="MBF0636802.1"/>
    </source>
</evidence>
<gene>
    <name evidence="2" type="ORF">INT08_06380</name>
</gene>
<accession>A0ABR9XSE8</accession>
<dbReference type="RefSeq" id="WP_114607348.1">
    <property type="nucleotide sequence ID" value="NZ_JABVZQ010000009.1"/>
</dbReference>
<keyword evidence="3" id="KW-1185">Reference proteome</keyword>
<comment type="caution">
    <text evidence="2">The sequence shown here is derived from an EMBL/GenBank/DDBJ whole genome shotgun (WGS) entry which is preliminary data.</text>
</comment>
<proteinExistence type="predicted"/>
<protein>
    <submittedName>
        <fullName evidence="2">Uncharacterized protein</fullName>
    </submittedName>
</protein>
<sequence>MSRTTLTEAARLFEESLEYLESFARESRKQIGMTSSACDLVQGRVDMEELRTELDSRSQDLALASAFLEGLQEKSTELQGLYADVAAQIDRCLHQGPSGAADDDDEGFSPSSISPLA</sequence>
<evidence type="ECO:0000256" key="1">
    <source>
        <dbReference type="SAM" id="MobiDB-lite"/>
    </source>
</evidence>
<evidence type="ECO:0000313" key="3">
    <source>
        <dbReference type="Proteomes" id="UP000619838"/>
    </source>
</evidence>
<feature type="region of interest" description="Disordered" evidence="1">
    <location>
        <begin position="94"/>
        <end position="117"/>
    </location>
</feature>